<reference evidence="2 3" key="1">
    <citation type="submission" date="2024-06" db="EMBL/GenBank/DDBJ databases">
        <title>The Natural Products Discovery Center: Release of the First 8490 Sequenced Strains for Exploring Actinobacteria Biosynthetic Diversity.</title>
        <authorList>
            <person name="Kalkreuter E."/>
            <person name="Kautsar S.A."/>
            <person name="Yang D."/>
            <person name="Bader C.D."/>
            <person name="Teijaro C.N."/>
            <person name="Fluegel L."/>
            <person name="Davis C.M."/>
            <person name="Simpson J.R."/>
            <person name="Lauterbach L."/>
            <person name="Steele A.D."/>
            <person name="Gui C."/>
            <person name="Meng S."/>
            <person name="Li G."/>
            <person name="Viehrig K."/>
            <person name="Ye F."/>
            <person name="Su P."/>
            <person name="Kiefer A.F."/>
            <person name="Nichols A."/>
            <person name="Cepeda A.J."/>
            <person name="Yan W."/>
            <person name="Fan B."/>
            <person name="Jiang Y."/>
            <person name="Adhikari A."/>
            <person name="Zheng C.-J."/>
            <person name="Schuster L."/>
            <person name="Cowan T.M."/>
            <person name="Smanski M.J."/>
            <person name="Chevrette M.G."/>
            <person name="De Carvalho L.P.S."/>
            <person name="Shen B."/>
        </authorList>
    </citation>
    <scope>NUCLEOTIDE SEQUENCE [LARGE SCALE GENOMIC DNA]</scope>
    <source>
        <strain evidence="2 3">NPDC000634</strain>
    </source>
</reference>
<accession>A0ABV1WAR5</accession>
<comment type="caution">
    <text evidence="2">The sequence shown here is derived from an EMBL/GenBank/DDBJ whole genome shotgun (WGS) entry which is preliminary data.</text>
</comment>
<evidence type="ECO:0000313" key="2">
    <source>
        <dbReference type="EMBL" id="MER6981299.1"/>
    </source>
</evidence>
<feature type="transmembrane region" description="Helical" evidence="1">
    <location>
        <begin position="25"/>
        <end position="47"/>
    </location>
</feature>
<protein>
    <submittedName>
        <fullName evidence="2">Uncharacterized protein</fullName>
    </submittedName>
</protein>
<sequence length="74" mass="8144">ITVWQDGRGALTTKPPGPIEARAEAVLFGGTAAVAFSGLVYGTAALARWRLDRRRYDQWGAEWDVIGPRWEKTG</sequence>
<dbReference type="PANTHER" id="PTHR42305:SF1">
    <property type="entry name" value="MEMBRANE PROTEIN RV1733C-RELATED"/>
    <property type="match status" value="1"/>
</dbReference>
<dbReference type="InterPro" id="IPR039708">
    <property type="entry name" value="MT1774/Rv1733c-like"/>
</dbReference>
<proteinExistence type="predicted"/>
<keyword evidence="3" id="KW-1185">Reference proteome</keyword>
<keyword evidence="1" id="KW-1133">Transmembrane helix</keyword>
<dbReference type="Proteomes" id="UP001458415">
    <property type="component" value="Unassembled WGS sequence"/>
</dbReference>
<dbReference type="PANTHER" id="PTHR42305">
    <property type="entry name" value="MEMBRANE PROTEIN RV1733C-RELATED"/>
    <property type="match status" value="1"/>
</dbReference>
<dbReference type="EMBL" id="JBEPCU010000733">
    <property type="protein sequence ID" value="MER6981299.1"/>
    <property type="molecule type" value="Genomic_DNA"/>
</dbReference>
<evidence type="ECO:0000313" key="3">
    <source>
        <dbReference type="Proteomes" id="UP001458415"/>
    </source>
</evidence>
<organism evidence="2 3">
    <name type="scientific">Streptomyces carpinensis</name>
    <dbReference type="NCBI Taxonomy" id="66369"/>
    <lineage>
        <taxon>Bacteria</taxon>
        <taxon>Bacillati</taxon>
        <taxon>Actinomycetota</taxon>
        <taxon>Actinomycetes</taxon>
        <taxon>Kitasatosporales</taxon>
        <taxon>Streptomycetaceae</taxon>
        <taxon>Streptomyces</taxon>
    </lineage>
</organism>
<evidence type="ECO:0000256" key="1">
    <source>
        <dbReference type="SAM" id="Phobius"/>
    </source>
</evidence>
<keyword evidence="1" id="KW-0812">Transmembrane</keyword>
<feature type="non-terminal residue" evidence="2">
    <location>
        <position position="1"/>
    </location>
</feature>
<keyword evidence="1" id="KW-0472">Membrane</keyword>
<gene>
    <name evidence="2" type="ORF">ABT317_31085</name>
</gene>
<name>A0ABV1WAR5_9ACTN</name>